<dbReference type="InterPro" id="IPR011057">
    <property type="entry name" value="Mss4-like_sf"/>
</dbReference>
<dbReference type="Proteomes" id="UP001598130">
    <property type="component" value="Unassembled WGS sequence"/>
</dbReference>
<keyword evidence="2" id="KW-1185">Reference proteome</keyword>
<evidence type="ECO:0000313" key="2">
    <source>
        <dbReference type="Proteomes" id="UP001598130"/>
    </source>
</evidence>
<reference evidence="1 2" key="1">
    <citation type="submission" date="2022-09" db="EMBL/GenBank/DDBJ databases">
        <title>New species of Phenylobacterium.</title>
        <authorList>
            <person name="Mieszkin S."/>
        </authorList>
    </citation>
    <scope>NUCLEOTIDE SEQUENCE [LARGE SCALE GENOMIC DNA]</scope>
    <source>
        <strain evidence="1 2">HK31-G</strain>
    </source>
</reference>
<accession>A0ABW6CNR6</accession>
<dbReference type="SUPFAM" id="SSF51316">
    <property type="entry name" value="Mss4-like"/>
    <property type="match status" value="1"/>
</dbReference>
<dbReference type="EMBL" id="JAOTJD010000008">
    <property type="protein sequence ID" value="MFD3263557.1"/>
    <property type="molecule type" value="Genomic_DNA"/>
</dbReference>
<sequence>MAPNPTKDTRLACECGAVEFRVSGSPILGAACHCGDCTAAAAQFEALGGAQSLRDSEGGTPCILFRKDQVTCLKGHDHLRDHRLDPQSLTRRVVATCCASPMFLDYEKGHWFSVYRARLGPDAPQLQMRIQTGEMSRPAGPLPSYTGYPPRFVLKLMAARLAMMMGR</sequence>
<organism evidence="1 2">
    <name type="scientific">Phenylobacterium ferrooxidans</name>
    <dbReference type="NCBI Taxonomy" id="2982689"/>
    <lineage>
        <taxon>Bacteria</taxon>
        <taxon>Pseudomonadati</taxon>
        <taxon>Pseudomonadota</taxon>
        <taxon>Alphaproteobacteria</taxon>
        <taxon>Caulobacterales</taxon>
        <taxon>Caulobacteraceae</taxon>
        <taxon>Phenylobacterium</taxon>
    </lineage>
</organism>
<protein>
    <submittedName>
        <fullName evidence="1">DUF6151 family protein</fullName>
    </submittedName>
</protein>
<dbReference type="InterPro" id="IPR046149">
    <property type="entry name" value="DUF6151"/>
</dbReference>
<dbReference type="Gene3D" id="3.90.1590.10">
    <property type="entry name" value="glutathione-dependent formaldehyde- activating enzyme (gfa)"/>
    <property type="match status" value="1"/>
</dbReference>
<evidence type="ECO:0000313" key="1">
    <source>
        <dbReference type="EMBL" id="MFD3263557.1"/>
    </source>
</evidence>
<dbReference type="RefSeq" id="WP_377368568.1">
    <property type="nucleotide sequence ID" value="NZ_JAOTJD010000008.1"/>
</dbReference>
<proteinExistence type="predicted"/>
<dbReference type="PROSITE" id="PS51257">
    <property type="entry name" value="PROKAR_LIPOPROTEIN"/>
    <property type="match status" value="1"/>
</dbReference>
<gene>
    <name evidence="1" type="ORF">OCL97_06190</name>
</gene>
<comment type="caution">
    <text evidence="1">The sequence shown here is derived from an EMBL/GenBank/DDBJ whole genome shotgun (WGS) entry which is preliminary data.</text>
</comment>
<dbReference type="Pfam" id="PF19648">
    <property type="entry name" value="DUF6151"/>
    <property type="match status" value="1"/>
</dbReference>
<name>A0ABW6CNR6_9CAUL</name>